<gene>
    <name evidence="3" type="ORF">ACFSKO_00435</name>
</gene>
<comment type="similarity">
    <text evidence="2">Belongs to the DapA family.</text>
</comment>
<dbReference type="PRINTS" id="PR00146">
    <property type="entry name" value="DHPICSNTHASE"/>
</dbReference>
<dbReference type="SMART" id="SM01130">
    <property type="entry name" value="DHDPS"/>
    <property type="match status" value="1"/>
</dbReference>
<protein>
    <submittedName>
        <fullName evidence="3">Dihydrodipicolinate synthase family protein</fullName>
    </submittedName>
</protein>
<dbReference type="Proteomes" id="UP001597294">
    <property type="component" value="Unassembled WGS sequence"/>
</dbReference>
<dbReference type="EMBL" id="JBHUII010000001">
    <property type="protein sequence ID" value="MFD2204056.1"/>
    <property type="molecule type" value="Genomic_DNA"/>
</dbReference>
<dbReference type="InterPro" id="IPR013785">
    <property type="entry name" value="Aldolase_TIM"/>
</dbReference>
<dbReference type="Gene3D" id="3.20.20.70">
    <property type="entry name" value="Aldolase class I"/>
    <property type="match status" value="1"/>
</dbReference>
<name>A0ABW5BF57_9PROT</name>
<dbReference type="PIRSF" id="PIRSF001365">
    <property type="entry name" value="DHDPS"/>
    <property type="match status" value="1"/>
</dbReference>
<evidence type="ECO:0000256" key="1">
    <source>
        <dbReference type="ARBA" id="ARBA00023239"/>
    </source>
</evidence>
<keyword evidence="1 2" id="KW-0456">Lyase</keyword>
<keyword evidence="4" id="KW-1185">Reference proteome</keyword>
<reference evidence="4" key="1">
    <citation type="journal article" date="2019" name="Int. J. Syst. Evol. Microbiol.">
        <title>The Global Catalogue of Microorganisms (GCM) 10K type strain sequencing project: providing services to taxonomists for standard genome sequencing and annotation.</title>
        <authorList>
            <consortium name="The Broad Institute Genomics Platform"/>
            <consortium name="The Broad Institute Genome Sequencing Center for Infectious Disease"/>
            <person name="Wu L."/>
            <person name="Ma J."/>
        </authorList>
    </citation>
    <scope>NUCLEOTIDE SEQUENCE [LARGE SCALE GENOMIC DNA]</scope>
    <source>
        <strain evidence="4">CGMCC 4.7192</strain>
    </source>
</reference>
<dbReference type="RefSeq" id="WP_380247232.1">
    <property type="nucleotide sequence ID" value="NZ_JBHUII010000001.1"/>
</dbReference>
<evidence type="ECO:0000313" key="4">
    <source>
        <dbReference type="Proteomes" id="UP001597294"/>
    </source>
</evidence>
<evidence type="ECO:0000256" key="2">
    <source>
        <dbReference type="PIRNR" id="PIRNR001365"/>
    </source>
</evidence>
<dbReference type="SUPFAM" id="SSF51569">
    <property type="entry name" value="Aldolase"/>
    <property type="match status" value="1"/>
</dbReference>
<dbReference type="PANTHER" id="PTHR12128:SF72">
    <property type="entry name" value="DIHYDRODIPICOLINATE SYNTHASE"/>
    <property type="match status" value="1"/>
</dbReference>
<dbReference type="Pfam" id="PF00701">
    <property type="entry name" value="DHDPS"/>
    <property type="match status" value="1"/>
</dbReference>
<organism evidence="3 4">
    <name type="scientific">Kiloniella antarctica</name>
    <dbReference type="NCBI Taxonomy" id="1550907"/>
    <lineage>
        <taxon>Bacteria</taxon>
        <taxon>Pseudomonadati</taxon>
        <taxon>Pseudomonadota</taxon>
        <taxon>Alphaproteobacteria</taxon>
        <taxon>Rhodospirillales</taxon>
        <taxon>Kiloniellaceae</taxon>
        <taxon>Kiloniella</taxon>
    </lineage>
</organism>
<sequence>MKVTWNGVYPAVTTQFHDDDSLDLKTTAEQIDNLITAGVNGLIMLGTVGENNSLTRDEKLQVLKLAQEVSNGRVPVISGVSEFTTANACSYAKDCEALGIDGLMVLPAMVYNSDARETINHFKTVAKASNLPIMCYNNPVVYGVDISPEMFMEMADCETIVAVKESSDDPRRVTDVFNTCGNRFLVFCGVDDLVMESAALGVVGWVSGLTDAFPQESVRLWKLLSGGKFAEALPLYRWFTPVLHLDTHSKLVQYIKLAQAMTGVGSENVRAPRLKLVGEERERVSKIIQDTIDTRPAT</sequence>
<evidence type="ECO:0000313" key="3">
    <source>
        <dbReference type="EMBL" id="MFD2204056.1"/>
    </source>
</evidence>
<comment type="caution">
    <text evidence="3">The sequence shown here is derived from an EMBL/GenBank/DDBJ whole genome shotgun (WGS) entry which is preliminary data.</text>
</comment>
<dbReference type="CDD" id="cd00408">
    <property type="entry name" value="DHDPS-like"/>
    <property type="match status" value="1"/>
</dbReference>
<dbReference type="InterPro" id="IPR002220">
    <property type="entry name" value="DapA-like"/>
</dbReference>
<accession>A0ABW5BF57</accession>
<dbReference type="PANTHER" id="PTHR12128">
    <property type="entry name" value="DIHYDRODIPICOLINATE SYNTHASE"/>
    <property type="match status" value="1"/>
</dbReference>
<proteinExistence type="inferred from homology"/>